<dbReference type="InterPro" id="IPR038324">
    <property type="entry name" value="Rpb4/RPC9_sf"/>
</dbReference>
<dbReference type="InterPro" id="IPR010997">
    <property type="entry name" value="HRDC-like_sf"/>
</dbReference>
<comment type="similarity">
    <text evidence="2">Belongs to the eukaryotic RPC9 RNA polymerase subunit family.</text>
</comment>
<evidence type="ECO:0000313" key="13">
    <source>
        <dbReference type="WBParaSite" id="TCLT_0000516601-mRNA-1"/>
    </source>
</evidence>
<gene>
    <name evidence="11" type="ORF">TCLT_LOCUS5155</name>
</gene>
<dbReference type="AlphaFoldDB" id="A0A0N5CXN2"/>
<dbReference type="SMART" id="SM00657">
    <property type="entry name" value="RPOL4c"/>
    <property type="match status" value="1"/>
</dbReference>
<evidence type="ECO:0000256" key="3">
    <source>
        <dbReference type="ARBA" id="ARBA00016672"/>
    </source>
</evidence>
<evidence type="ECO:0000313" key="11">
    <source>
        <dbReference type="EMBL" id="VDN02363.1"/>
    </source>
</evidence>
<dbReference type="PANTHER" id="PTHR15561">
    <property type="entry name" value="CALCITONIN GENE-RELATED PEPTIDE-RECEPTOR COMPONENT PROTEIN"/>
    <property type="match status" value="1"/>
</dbReference>
<reference evidence="11 12" key="2">
    <citation type="submission" date="2018-11" db="EMBL/GenBank/DDBJ databases">
        <authorList>
            <consortium name="Pathogen Informatics"/>
        </authorList>
    </citation>
    <scope>NUCLEOTIDE SEQUENCE [LARGE SCALE GENOMIC DNA]</scope>
</reference>
<evidence type="ECO:0000256" key="4">
    <source>
        <dbReference type="ARBA" id="ARBA00022478"/>
    </source>
</evidence>
<protein>
    <recommendedName>
        <fullName evidence="3">DNA-directed RNA polymerase III subunit RPC9</fullName>
    </recommendedName>
</protein>
<dbReference type="WBParaSite" id="TCLT_0000516601-mRNA-1">
    <property type="protein sequence ID" value="TCLT_0000516601-mRNA-1"/>
    <property type="gene ID" value="TCLT_0000516601"/>
</dbReference>
<accession>A0A0N5CXN2</accession>
<keyword evidence="12" id="KW-1185">Reference proteome</keyword>
<keyword evidence="5" id="KW-0804">Transcription</keyword>
<dbReference type="GO" id="GO:0000166">
    <property type="term" value="F:nucleotide binding"/>
    <property type="evidence" value="ECO:0007669"/>
    <property type="project" value="InterPro"/>
</dbReference>
<keyword evidence="6" id="KW-0539">Nucleus</keyword>
<dbReference type="InterPro" id="IPR038846">
    <property type="entry name" value="RPC9"/>
</dbReference>
<evidence type="ECO:0000256" key="8">
    <source>
        <dbReference type="ARBA" id="ARBA00044007"/>
    </source>
</evidence>
<dbReference type="OrthoDB" id="1746530at2759"/>
<proteinExistence type="inferred from homology"/>
<reference evidence="13" key="1">
    <citation type="submission" date="2017-02" db="UniProtKB">
        <authorList>
            <consortium name="WormBaseParasite"/>
        </authorList>
    </citation>
    <scope>IDENTIFICATION</scope>
</reference>
<evidence type="ECO:0000256" key="6">
    <source>
        <dbReference type="ARBA" id="ARBA00023242"/>
    </source>
</evidence>
<comment type="subunit">
    <text evidence="8">Component of the RNA polymerase III complex consisting of 17 subunits: a ten-subunit horseshoe-shaped catalytic core composed of POLR3A/RPC1, POLR3B/RPC2, POLR1C/RPAC1, POLR1D/RPAC2, POLR3K/RPC10, POLR2E/RPABC1, POLR2F/RPABC2, POLR2H/RPABC3, POLR2K/RPABC4 and POLR2L/RPABC5; a mobile stalk composed of two subunits POLR3H/RPC8 and CRCP/RPC9, protruding from the core and functioning primarily in transcription initiation; and additional subunits homologous to general transcription factors of the RNA polymerase II machinery, POLR3C/RPC3-POLR3F/RPC6-POLR3G/RPC7 heterotrimer required for transcription initiation and POLR3D/RPC4-POLR3E/RPC5 heterodimer involved in both transcription initiation and termination.</text>
</comment>
<feature type="domain" description="RNA polymerase Rpb4/RPC9 core" evidence="10">
    <location>
        <begin position="1"/>
        <end position="100"/>
    </location>
</feature>
<evidence type="ECO:0000256" key="2">
    <source>
        <dbReference type="ARBA" id="ARBA00006898"/>
    </source>
</evidence>
<dbReference type="InterPro" id="IPR006590">
    <property type="entry name" value="RNA_pol_Rpb4/RPC9_core"/>
</dbReference>
<evidence type="ECO:0000259" key="10">
    <source>
        <dbReference type="SMART" id="SM00657"/>
    </source>
</evidence>
<comment type="function">
    <text evidence="9">DNA-dependent RNA polymerase catalyzes the transcription of DNA into RNA using the four ribonucleoside triphosphates as substrates. Specific peripheric component of RNA polymerase III (Pol III) which synthesizes small non-coding RNAs including 5S rRNA, snRNAs, tRNAs and miRNAs from at least 500 distinct genomic loci. With POLR3H/RPC8 forms a mobile stalk that protrudes from Pol III core and functions primarily in transcription initiation. Pol III plays a key role in sensing and limiting infection by intracellular bacteria and DNA viruses. Acts as nuclear and cytosolic DNA sensor involved in innate immune response. Can sense non-self dsDNA that serves as template for transcription into dsRNA. The non-self RNA polymerase III transcripts, such as Epstein-Barr virus-encoded RNAs (EBERs) induce type I interferon and NF-kappa-B through the RIG-I pathway.</text>
</comment>
<dbReference type="Proteomes" id="UP000276776">
    <property type="component" value="Unassembled WGS sequence"/>
</dbReference>
<evidence type="ECO:0000256" key="1">
    <source>
        <dbReference type="ARBA" id="ARBA00004123"/>
    </source>
</evidence>
<comment type="function">
    <text evidence="7">Accessory protein for the calcitonin gene-related peptide (CGRP) receptor. It modulates CGRP responsiveness in a variety of tissues.</text>
</comment>
<evidence type="ECO:0000256" key="9">
    <source>
        <dbReference type="ARBA" id="ARBA00045808"/>
    </source>
</evidence>
<dbReference type="InterPro" id="IPR005574">
    <property type="entry name" value="Rpb4/RPC9"/>
</dbReference>
<evidence type="ECO:0000256" key="7">
    <source>
        <dbReference type="ARBA" id="ARBA00043924"/>
    </source>
</evidence>
<evidence type="ECO:0000256" key="5">
    <source>
        <dbReference type="ARBA" id="ARBA00023163"/>
    </source>
</evidence>
<comment type="subcellular location">
    <subcellularLocation>
        <location evidence="1">Nucleus</location>
    </subcellularLocation>
</comment>
<evidence type="ECO:0000313" key="12">
    <source>
        <dbReference type="Proteomes" id="UP000276776"/>
    </source>
</evidence>
<dbReference type="STRING" id="103827.A0A0N5CXN2"/>
<dbReference type="PANTHER" id="PTHR15561:SF0">
    <property type="entry name" value="DNA-DIRECTED RNA POLYMERASE III SUBUNIT RPC9"/>
    <property type="match status" value="1"/>
</dbReference>
<dbReference type="OMA" id="CEDRIDA"/>
<name>A0A0N5CXN2_THECL</name>
<dbReference type="SUPFAM" id="SSF47819">
    <property type="entry name" value="HRDC-like"/>
    <property type="match status" value="1"/>
</dbReference>
<dbReference type="GO" id="GO:0006384">
    <property type="term" value="P:transcription initiation at RNA polymerase III promoter"/>
    <property type="evidence" value="ECO:0007669"/>
    <property type="project" value="InterPro"/>
</dbReference>
<dbReference type="Gene3D" id="1.20.1250.40">
    <property type="match status" value="1"/>
</dbReference>
<dbReference type="Pfam" id="PF03874">
    <property type="entry name" value="RNA_pol_Rpb4"/>
    <property type="match status" value="1"/>
</dbReference>
<organism evidence="13">
    <name type="scientific">Thelazia callipaeda</name>
    <name type="common">Oriental eyeworm</name>
    <name type="synonym">Parasitic nematode</name>
    <dbReference type="NCBI Taxonomy" id="103827"/>
    <lineage>
        <taxon>Eukaryota</taxon>
        <taxon>Metazoa</taxon>
        <taxon>Ecdysozoa</taxon>
        <taxon>Nematoda</taxon>
        <taxon>Chromadorea</taxon>
        <taxon>Rhabditida</taxon>
        <taxon>Spirurina</taxon>
        <taxon>Spiruromorpha</taxon>
        <taxon>Thelazioidea</taxon>
        <taxon>Thelaziidae</taxon>
        <taxon>Thelazia</taxon>
    </lineage>
</organism>
<keyword evidence="4" id="KW-0240">DNA-directed RNA polymerase</keyword>
<dbReference type="GO" id="GO:0005666">
    <property type="term" value="C:RNA polymerase III complex"/>
    <property type="evidence" value="ECO:0007669"/>
    <property type="project" value="InterPro"/>
</dbReference>
<dbReference type="EMBL" id="UYYF01004323">
    <property type="protein sequence ID" value="VDN02363.1"/>
    <property type="molecule type" value="Genomic_DNA"/>
</dbReference>
<sequence>MEVLDKKNAILTNVEVLKVLRDTRRKENALPKHQRSWSVGTVLYETMKYLQNSPAGSQKNSSVKEFSKKVQPYEMRVIIEEVDERLTEEQIKSLVAVSVQT</sequence>